<evidence type="ECO:0000313" key="5">
    <source>
        <dbReference type="Proteomes" id="UP001623592"/>
    </source>
</evidence>
<dbReference type="Gene3D" id="3.40.630.30">
    <property type="match status" value="1"/>
</dbReference>
<dbReference type="PANTHER" id="PTHR43420">
    <property type="entry name" value="ACETYLTRANSFERASE"/>
    <property type="match status" value="1"/>
</dbReference>
<keyword evidence="5" id="KW-1185">Reference proteome</keyword>
<name>A0ABW8TCC4_9CLOT</name>
<dbReference type="EMBL" id="JBJIAA010000005">
    <property type="protein sequence ID" value="MFL0250173.1"/>
    <property type="molecule type" value="Genomic_DNA"/>
</dbReference>
<proteinExistence type="predicted"/>
<evidence type="ECO:0000259" key="3">
    <source>
        <dbReference type="PROSITE" id="PS51186"/>
    </source>
</evidence>
<dbReference type="RefSeq" id="WP_406786841.1">
    <property type="nucleotide sequence ID" value="NZ_JBJIAA010000005.1"/>
</dbReference>
<evidence type="ECO:0000313" key="4">
    <source>
        <dbReference type="EMBL" id="MFL0250173.1"/>
    </source>
</evidence>
<comment type="caution">
    <text evidence="4">The sequence shown here is derived from an EMBL/GenBank/DDBJ whole genome shotgun (WGS) entry which is preliminary data.</text>
</comment>
<dbReference type="InterPro" id="IPR050680">
    <property type="entry name" value="YpeA/RimI_acetyltransf"/>
</dbReference>
<keyword evidence="2" id="KW-0012">Acyltransferase</keyword>
<dbReference type="Pfam" id="PF00583">
    <property type="entry name" value="Acetyltransf_1"/>
    <property type="match status" value="1"/>
</dbReference>
<keyword evidence="1" id="KW-0808">Transferase</keyword>
<protein>
    <submittedName>
        <fullName evidence="4">GNAT family N-acetyltransferase</fullName>
    </submittedName>
</protein>
<accession>A0ABW8TCC4</accession>
<organism evidence="4 5">
    <name type="scientific">Clostridium neuense</name>
    <dbReference type="NCBI Taxonomy" id="1728934"/>
    <lineage>
        <taxon>Bacteria</taxon>
        <taxon>Bacillati</taxon>
        <taxon>Bacillota</taxon>
        <taxon>Clostridia</taxon>
        <taxon>Eubacteriales</taxon>
        <taxon>Clostridiaceae</taxon>
        <taxon>Clostridium</taxon>
    </lineage>
</organism>
<dbReference type="Proteomes" id="UP001623592">
    <property type="component" value="Unassembled WGS sequence"/>
</dbReference>
<dbReference type="PANTHER" id="PTHR43420:SF46">
    <property type="entry name" value="ACETYLTRANSFERASE"/>
    <property type="match status" value="1"/>
</dbReference>
<gene>
    <name evidence="4" type="ORF">ACJDT4_07035</name>
</gene>
<evidence type="ECO:0000256" key="2">
    <source>
        <dbReference type="ARBA" id="ARBA00023315"/>
    </source>
</evidence>
<dbReference type="InterPro" id="IPR000182">
    <property type="entry name" value="GNAT_dom"/>
</dbReference>
<dbReference type="CDD" id="cd04301">
    <property type="entry name" value="NAT_SF"/>
    <property type="match status" value="1"/>
</dbReference>
<dbReference type="PROSITE" id="PS51186">
    <property type="entry name" value="GNAT"/>
    <property type="match status" value="1"/>
</dbReference>
<sequence length="164" mass="19000">MIRKGKPQDIDSIMSIIKAAIKDMESKNIHQWDEIYPDKTVLNEDLANGNLYVNVEDDIINAIVVLNEEQAEEYKALNWKYNFRKQLVIHRLCVDPRAQGGGIARKLLKYSDEFAVKGGYGAIRLDAFTQNERALRLYEKNGYEKVGSVQFRKGEFYCYEKNVE</sequence>
<dbReference type="InterPro" id="IPR016181">
    <property type="entry name" value="Acyl_CoA_acyltransferase"/>
</dbReference>
<evidence type="ECO:0000256" key="1">
    <source>
        <dbReference type="ARBA" id="ARBA00022679"/>
    </source>
</evidence>
<dbReference type="SUPFAM" id="SSF55729">
    <property type="entry name" value="Acyl-CoA N-acyltransferases (Nat)"/>
    <property type="match status" value="1"/>
</dbReference>
<reference evidence="4 5" key="1">
    <citation type="submission" date="2024-11" db="EMBL/GenBank/DDBJ databases">
        <authorList>
            <person name="Heng Y.C."/>
            <person name="Lim A.C.H."/>
            <person name="Lee J.K.Y."/>
            <person name="Kittelmann S."/>
        </authorList>
    </citation>
    <scope>NUCLEOTIDE SEQUENCE [LARGE SCALE GENOMIC DNA]</scope>
    <source>
        <strain evidence="4 5">WILCCON 0114</strain>
    </source>
</reference>
<feature type="domain" description="N-acetyltransferase" evidence="3">
    <location>
        <begin position="1"/>
        <end position="164"/>
    </location>
</feature>